<dbReference type="OrthoDB" id="5328412at2759"/>
<dbReference type="AlphaFoldDB" id="G0VI24"/>
<dbReference type="GeneID" id="96904724"/>
<dbReference type="FunCoup" id="G0VI24">
    <property type="interactions" value="39"/>
</dbReference>
<evidence type="ECO:0000256" key="1">
    <source>
        <dbReference type="SAM" id="MobiDB-lite"/>
    </source>
</evidence>
<evidence type="ECO:0000313" key="2">
    <source>
        <dbReference type="EMBL" id="CCC71058.1"/>
    </source>
</evidence>
<protein>
    <submittedName>
        <fullName evidence="2">Uncharacterized protein</fullName>
    </submittedName>
</protein>
<reference evidence="2 3" key="1">
    <citation type="journal article" date="2011" name="Proc. Natl. Acad. Sci. U.S.A.">
        <title>Evolutionary erosion of yeast sex chromosomes by mating-type switching accidents.</title>
        <authorList>
            <person name="Gordon J.L."/>
            <person name="Armisen D."/>
            <person name="Proux-Wera E."/>
            <person name="Oheigeartaigh S.S."/>
            <person name="Byrne K.P."/>
            <person name="Wolfe K.H."/>
        </authorList>
    </citation>
    <scope>NUCLEOTIDE SEQUENCE [LARGE SCALE GENOMIC DNA]</scope>
    <source>
        <strain evidence="3">ATCC 76901 / BCRC 22586 / CBS 4309 / NBRC 1992 / NRRL Y-12630</strain>
    </source>
</reference>
<dbReference type="RefSeq" id="XP_003677411.1">
    <property type="nucleotide sequence ID" value="XM_003677363.1"/>
</dbReference>
<dbReference type="InParanoid" id="G0VI24"/>
<sequence length="529" mass="60760">MHKTRPINKKKQKNHAKHAPKQLITQEDYYIQGTEFEEQAERWQLSDLKKTLRFYNKAMECYDVGLSANVMGSNSRDSFNIYYNEMRLFLKIFTEFSNNNGYINIFKFINFKDTEEDRVLQDGLRNIVMPIDIIVKMFETGLERVTSEQDPSSSWDYKYNLLIGYLTFLESTDDVLNGVQLIEFIDKFVKLSQTLIVELELQLNDEPSLSSIPSHSSDVEQPAPSNDGSGVVMNPDNDRTETMEMTEQISAETVQEVIINSFKFIQLILESLIENKKSGLINAVQLNFISDKMNKFGSYLDETIFNHPSQGDNSSTANEIDLIKYQIKCLTCLQNEDLIELKKLINMNGSDSEKNTQLDLVKIDILQFTITNIDESTSADIKWNVCTWLNTFLNNAKAQLSNRRSSLLRSNSDELSKIVFQLCDILVNASDNELIRFHLKEGGNGTSTANQKTLDILMKNAKILLKNALKIAEQPCGLQESIIDKIKRNYVYHQAQCRLELLETGSVSSRRDELELDSLREHPFYSTHF</sequence>
<dbReference type="eggNOG" id="ENOG502S3IE">
    <property type="taxonomic scope" value="Eukaryota"/>
</dbReference>
<dbReference type="OMA" id="WSENAEQ"/>
<keyword evidence="3" id="KW-1185">Reference proteome</keyword>
<name>G0VI24_NAUCA</name>
<dbReference type="HOGENOM" id="CLU_039198_0_0_1"/>
<dbReference type="EMBL" id="HE576758">
    <property type="protein sequence ID" value="CCC71058.1"/>
    <property type="molecule type" value="Genomic_DNA"/>
</dbReference>
<dbReference type="KEGG" id="ncs:NCAS_0G01710"/>
<evidence type="ECO:0000313" key="3">
    <source>
        <dbReference type="Proteomes" id="UP000001640"/>
    </source>
</evidence>
<organism evidence="2 3">
    <name type="scientific">Naumovozyma castellii</name>
    <name type="common">Yeast</name>
    <name type="synonym">Saccharomyces castellii</name>
    <dbReference type="NCBI Taxonomy" id="27288"/>
    <lineage>
        <taxon>Eukaryota</taxon>
        <taxon>Fungi</taxon>
        <taxon>Dikarya</taxon>
        <taxon>Ascomycota</taxon>
        <taxon>Saccharomycotina</taxon>
        <taxon>Saccharomycetes</taxon>
        <taxon>Saccharomycetales</taxon>
        <taxon>Saccharomycetaceae</taxon>
        <taxon>Naumovozyma</taxon>
    </lineage>
</organism>
<feature type="region of interest" description="Disordered" evidence="1">
    <location>
        <begin position="207"/>
        <end position="232"/>
    </location>
</feature>
<gene>
    <name evidence="2" type="primary">NCAS0G01710</name>
    <name evidence="2" type="ordered locus">NCAS_0G01710</name>
</gene>
<accession>G0VI24</accession>
<dbReference type="Proteomes" id="UP000001640">
    <property type="component" value="Chromosome 7"/>
</dbReference>
<proteinExistence type="predicted"/>
<reference key="2">
    <citation type="submission" date="2011-08" db="EMBL/GenBank/DDBJ databases">
        <title>Genome sequence of Naumovozyma castellii.</title>
        <authorList>
            <person name="Gordon J.L."/>
            <person name="Armisen D."/>
            <person name="Proux-Wera E."/>
            <person name="OhEigeartaigh S.S."/>
            <person name="Byrne K.P."/>
            <person name="Wolfe K.H."/>
        </authorList>
    </citation>
    <scope>NUCLEOTIDE SEQUENCE</scope>
    <source>
        <strain>Type strain:CBS 4309</strain>
    </source>
</reference>